<evidence type="ECO:0000313" key="3">
    <source>
        <dbReference type="EMBL" id="MEY8244073.1"/>
    </source>
</evidence>
<organism evidence="3 4">
    <name type="scientific">Heminiphilus faecis</name>
    <dbReference type="NCBI Taxonomy" id="2601703"/>
    <lineage>
        <taxon>Bacteria</taxon>
        <taxon>Pseudomonadati</taxon>
        <taxon>Bacteroidota</taxon>
        <taxon>Bacteroidia</taxon>
        <taxon>Bacteroidales</taxon>
        <taxon>Muribaculaceae</taxon>
        <taxon>Heminiphilus</taxon>
    </lineage>
</organism>
<comment type="caution">
    <text evidence="3">The sequence shown here is derived from an EMBL/GenBank/DDBJ whole genome shotgun (WGS) entry which is preliminary data.</text>
</comment>
<sequence length="348" mass="39055">MKYIKHGIVLGLGALLAVGVSSCKNPDKDWPDYEGGVTAYFANQYPVKCITLGEDGEQDNSLDNEHKYMIYATQGGAYKSRDLRIEVVVDNSLTNKLKFSDGSPVKVMPETYYSLESNVLTKKKDFFFGTTVTLSDAFFADPDAIKQTYVIPLRMVNAIGADRILSGTPIEGVENPDRCDPSAWDVKPKDYILYCVRYINPWHSSYLRRGIDLITEDGKTESNIRHKEYVEYDEVVYLTTKSLNQAVFPVSTVVPDGESVKTLTCNMVLTFNGDECTISSDTPGITASGTGKFVKDGEEKSWDNEDRDALYLDYQINFGIRQFATKDTLVVRAREVKAELNFNPTYNK</sequence>
<dbReference type="Pfam" id="PF18620">
    <property type="entry name" value="DUF5627"/>
    <property type="match status" value="1"/>
</dbReference>
<dbReference type="InterPro" id="IPR040580">
    <property type="entry name" value="DUF5627"/>
</dbReference>
<dbReference type="InterPro" id="IPR013728">
    <property type="entry name" value="BT_3987-like_N"/>
</dbReference>
<dbReference type="Gene3D" id="2.60.40.1740">
    <property type="entry name" value="hypothetical protein (bacova_03559)"/>
    <property type="match status" value="1"/>
</dbReference>
<reference evidence="3 4" key="1">
    <citation type="submission" date="2024-03" db="EMBL/GenBank/DDBJ databases">
        <title>Mouse gut bacterial collection (mGBC) of GemPharmatech.</title>
        <authorList>
            <person name="He Y."/>
            <person name="Dong L."/>
            <person name="Wu D."/>
            <person name="Gao X."/>
            <person name="Lin Z."/>
        </authorList>
    </citation>
    <scope>NUCLEOTIDE SEQUENCE [LARGE SCALE GENOMIC DNA]</scope>
    <source>
        <strain evidence="3 4">54-13</strain>
    </source>
</reference>
<dbReference type="RefSeq" id="WP_369863019.1">
    <property type="nucleotide sequence ID" value="NZ_JBCLPP010000001.1"/>
</dbReference>
<evidence type="ECO:0000259" key="1">
    <source>
        <dbReference type="Pfam" id="PF08522"/>
    </source>
</evidence>
<keyword evidence="4" id="KW-1185">Reference proteome</keyword>
<accession>A0ABV4CRR7</accession>
<dbReference type="Gene3D" id="2.40.128.420">
    <property type="match status" value="1"/>
</dbReference>
<name>A0ABV4CRR7_9BACT</name>
<feature type="domain" description="BT-3987-like N-terminal" evidence="1">
    <location>
        <begin position="39"/>
        <end position="158"/>
    </location>
</feature>
<evidence type="ECO:0000313" key="4">
    <source>
        <dbReference type="Proteomes" id="UP001565200"/>
    </source>
</evidence>
<evidence type="ECO:0000259" key="2">
    <source>
        <dbReference type="Pfam" id="PF18620"/>
    </source>
</evidence>
<protein>
    <submittedName>
        <fullName evidence="3">DUF5627 domain-containing protein</fullName>
    </submittedName>
</protein>
<dbReference type="Proteomes" id="UP001565200">
    <property type="component" value="Unassembled WGS sequence"/>
</dbReference>
<feature type="domain" description="DUF5627" evidence="2">
    <location>
        <begin position="201"/>
        <end position="335"/>
    </location>
</feature>
<proteinExistence type="predicted"/>
<dbReference type="PROSITE" id="PS51257">
    <property type="entry name" value="PROKAR_LIPOPROTEIN"/>
    <property type="match status" value="1"/>
</dbReference>
<dbReference type="Pfam" id="PF08522">
    <property type="entry name" value="BT_3987-like_N"/>
    <property type="match status" value="1"/>
</dbReference>
<dbReference type="EMBL" id="JBCLPP010000001">
    <property type="protein sequence ID" value="MEY8244073.1"/>
    <property type="molecule type" value="Genomic_DNA"/>
</dbReference>
<gene>
    <name evidence="3" type="ORF">AAK873_00405</name>
</gene>